<evidence type="ECO:0000256" key="7">
    <source>
        <dbReference type="ARBA" id="ARBA00022840"/>
    </source>
</evidence>
<evidence type="ECO:0000313" key="17">
    <source>
        <dbReference type="RefSeq" id="XP_033531465.1"/>
    </source>
</evidence>
<dbReference type="EMBL" id="ML975170">
    <property type="protein sequence ID" value="KAF1809834.1"/>
    <property type="molecule type" value="Genomic_DNA"/>
</dbReference>
<proteinExistence type="inferred from homology"/>
<dbReference type="InterPro" id="IPR020559">
    <property type="entry name" value="PRibGlycinamide_synth_CS"/>
</dbReference>
<dbReference type="Gene3D" id="3.40.50.20">
    <property type="match status" value="1"/>
</dbReference>
<dbReference type="GO" id="GO:0046872">
    <property type="term" value="F:metal ion binding"/>
    <property type="evidence" value="ECO:0007669"/>
    <property type="project" value="UniProtKB-KW"/>
</dbReference>
<feature type="domain" description="ATP-grasp" evidence="14">
    <location>
        <begin position="114"/>
        <end position="320"/>
    </location>
</feature>
<dbReference type="InterPro" id="IPR000115">
    <property type="entry name" value="PRibGlycinamide_synth"/>
</dbReference>
<dbReference type="SMART" id="SM01209">
    <property type="entry name" value="GARS_A"/>
    <property type="match status" value="1"/>
</dbReference>
<dbReference type="InterPro" id="IPR037123">
    <property type="entry name" value="PRibGlycinamide_synth_C_sf"/>
</dbReference>
<keyword evidence="5 13" id="KW-0547">Nucleotide-binding</keyword>
<evidence type="ECO:0000313" key="15">
    <source>
        <dbReference type="EMBL" id="KAF1809834.1"/>
    </source>
</evidence>
<dbReference type="AlphaFoldDB" id="A0A6G1FVM3"/>
<dbReference type="EC" id="6.3.4.13" evidence="2"/>
<dbReference type="SMART" id="SM01210">
    <property type="entry name" value="GARS_C"/>
    <property type="match status" value="1"/>
</dbReference>
<dbReference type="FunFam" id="3.90.600.10:FF:000001">
    <property type="entry name" value="Trifunctional purine biosynthetic protein adenosine-3"/>
    <property type="match status" value="1"/>
</dbReference>
<evidence type="ECO:0000256" key="13">
    <source>
        <dbReference type="PROSITE-ProRule" id="PRU00409"/>
    </source>
</evidence>
<evidence type="ECO:0000259" key="14">
    <source>
        <dbReference type="PROSITE" id="PS50975"/>
    </source>
</evidence>
<gene>
    <name evidence="15 17" type="ORF">P152DRAFT_152033</name>
</gene>
<dbReference type="UniPathway" id="UPA00074">
    <property type="reaction ID" value="UER00125"/>
</dbReference>
<evidence type="ECO:0000256" key="4">
    <source>
        <dbReference type="ARBA" id="ARBA00022723"/>
    </source>
</evidence>
<dbReference type="RefSeq" id="XP_033531465.1">
    <property type="nucleotide sequence ID" value="XM_033673937.1"/>
</dbReference>
<dbReference type="PROSITE" id="PS00184">
    <property type="entry name" value="GARS"/>
    <property type="match status" value="1"/>
</dbReference>
<dbReference type="GO" id="GO:0004641">
    <property type="term" value="F:phosphoribosylformylglycinamidine cyclo-ligase activity"/>
    <property type="evidence" value="ECO:0007669"/>
    <property type="project" value="UniProtKB-EC"/>
</dbReference>
<evidence type="ECO:0000256" key="10">
    <source>
        <dbReference type="ARBA" id="ARBA00042242"/>
    </source>
</evidence>
<dbReference type="GeneID" id="54414507"/>
<evidence type="ECO:0000256" key="12">
    <source>
        <dbReference type="ARBA" id="ARBA00049057"/>
    </source>
</evidence>
<dbReference type="FunFam" id="3.40.50.20:FF:000006">
    <property type="entry name" value="Phosphoribosylamine--glycine ligase, chloroplastic"/>
    <property type="match status" value="1"/>
</dbReference>
<name>A0A6G1FVM3_9PEZI</name>
<dbReference type="OrthoDB" id="2018833at2759"/>
<evidence type="ECO:0000256" key="1">
    <source>
        <dbReference type="ARBA" id="ARBA00005174"/>
    </source>
</evidence>
<dbReference type="HAMAP" id="MF_00138">
    <property type="entry name" value="GARS"/>
    <property type="match status" value="1"/>
</dbReference>
<dbReference type="InterPro" id="IPR020562">
    <property type="entry name" value="PRibGlycinamide_synth_N"/>
</dbReference>
<dbReference type="PROSITE" id="PS50975">
    <property type="entry name" value="ATP_GRASP"/>
    <property type="match status" value="1"/>
</dbReference>
<evidence type="ECO:0000256" key="9">
    <source>
        <dbReference type="ARBA" id="ARBA00038345"/>
    </source>
</evidence>
<keyword evidence="8" id="KW-0464">Manganese</keyword>
<dbReference type="SUPFAM" id="SSF52440">
    <property type="entry name" value="PreATP-grasp domain"/>
    <property type="match status" value="1"/>
</dbReference>
<evidence type="ECO:0000256" key="5">
    <source>
        <dbReference type="ARBA" id="ARBA00022741"/>
    </source>
</evidence>
<evidence type="ECO:0000256" key="6">
    <source>
        <dbReference type="ARBA" id="ARBA00022755"/>
    </source>
</evidence>
<evidence type="ECO:0000313" key="16">
    <source>
        <dbReference type="Proteomes" id="UP000504638"/>
    </source>
</evidence>
<dbReference type="PANTHER" id="PTHR43472">
    <property type="entry name" value="PHOSPHORIBOSYLAMINE--GLYCINE LIGASE"/>
    <property type="match status" value="1"/>
</dbReference>
<keyword evidence="7 13" id="KW-0067">ATP-binding</keyword>
<dbReference type="InterPro" id="IPR020560">
    <property type="entry name" value="PRibGlycinamide_synth_C-dom"/>
</dbReference>
<comment type="catalytic activity">
    <reaction evidence="12">
        <text>2-formamido-N(1)-(5-O-phospho-beta-D-ribosyl)acetamidine + ATP = 5-amino-1-(5-phospho-beta-D-ribosyl)imidazole + ADP + phosphate + H(+)</text>
        <dbReference type="Rhea" id="RHEA:23032"/>
        <dbReference type="ChEBI" id="CHEBI:15378"/>
        <dbReference type="ChEBI" id="CHEBI:30616"/>
        <dbReference type="ChEBI" id="CHEBI:43474"/>
        <dbReference type="ChEBI" id="CHEBI:137981"/>
        <dbReference type="ChEBI" id="CHEBI:147287"/>
        <dbReference type="ChEBI" id="CHEBI:456216"/>
        <dbReference type="EC" id="6.3.3.1"/>
    </reaction>
</comment>
<dbReference type="NCBIfam" id="TIGR00877">
    <property type="entry name" value="purD"/>
    <property type="match status" value="1"/>
</dbReference>
<dbReference type="SUPFAM" id="SSF51246">
    <property type="entry name" value="Rudiment single hybrid motif"/>
    <property type="match status" value="1"/>
</dbReference>
<evidence type="ECO:0000256" key="2">
    <source>
        <dbReference type="ARBA" id="ARBA00013255"/>
    </source>
</evidence>
<reference evidence="17" key="2">
    <citation type="submission" date="2020-04" db="EMBL/GenBank/DDBJ databases">
        <authorList>
            <consortium name="NCBI Genome Project"/>
        </authorList>
    </citation>
    <scope>NUCLEOTIDE SEQUENCE</scope>
    <source>
        <strain evidence="17">CBS 781.70</strain>
    </source>
</reference>
<dbReference type="Pfam" id="PF02844">
    <property type="entry name" value="GARS_N"/>
    <property type="match status" value="1"/>
</dbReference>
<dbReference type="FunFam" id="3.30.470.20:FF:000018">
    <property type="entry name" value="Trifunctional purine biosynthetic protein adenosine-3"/>
    <property type="match status" value="1"/>
</dbReference>
<dbReference type="Proteomes" id="UP000504638">
    <property type="component" value="Unplaced"/>
</dbReference>
<comment type="similarity">
    <text evidence="9">Belongs to the GARS family.</text>
</comment>
<dbReference type="InterPro" id="IPR020561">
    <property type="entry name" value="PRibGlycinamid_synth_ATP-grasp"/>
</dbReference>
<protein>
    <recommendedName>
        <fullName evidence="2">phosphoribosylamine--glycine ligase</fullName>
        <ecNumber evidence="2">6.3.4.13</ecNumber>
    </recommendedName>
    <alternativeName>
        <fullName evidence="10">Glycinamide ribonucleotide synthetase</fullName>
    </alternativeName>
    <alternativeName>
        <fullName evidence="11">Phosphoribosylglycinamide synthetase</fullName>
    </alternativeName>
</protein>
<accession>A0A6G1FVM3</accession>
<dbReference type="Gene3D" id="3.30.1490.20">
    <property type="entry name" value="ATP-grasp fold, A domain"/>
    <property type="match status" value="1"/>
</dbReference>
<dbReference type="InterPro" id="IPR011761">
    <property type="entry name" value="ATP-grasp"/>
</dbReference>
<organism evidence="15">
    <name type="scientific">Eremomyces bilateralis CBS 781.70</name>
    <dbReference type="NCBI Taxonomy" id="1392243"/>
    <lineage>
        <taxon>Eukaryota</taxon>
        <taxon>Fungi</taxon>
        <taxon>Dikarya</taxon>
        <taxon>Ascomycota</taxon>
        <taxon>Pezizomycotina</taxon>
        <taxon>Dothideomycetes</taxon>
        <taxon>Dothideomycetes incertae sedis</taxon>
        <taxon>Eremomycetales</taxon>
        <taxon>Eremomycetaceae</taxon>
        <taxon>Eremomyces</taxon>
    </lineage>
</organism>
<keyword evidence="3 15" id="KW-0436">Ligase</keyword>
<dbReference type="InterPro" id="IPR011054">
    <property type="entry name" value="Rudment_hybrid_motif"/>
</dbReference>
<dbReference type="GO" id="GO:0004637">
    <property type="term" value="F:phosphoribosylamine-glycine ligase activity"/>
    <property type="evidence" value="ECO:0007669"/>
    <property type="project" value="UniProtKB-EC"/>
</dbReference>
<keyword evidence="6" id="KW-0658">Purine biosynthesis</keyword>
<dbReference type="Pfam" id="PF01071">
    <property type="entry name" value="GARS_A"/>
    <property type="match status" value="1"/>
</dbReference>
<evidence type="ECO:0000256" key="8">
    <source>
        <dbReference type="ARBA" id="ARBA00023211"/>
    </source>
</evidence>
<comment type="pathway">
    <text evidence="1">Purine metabolism; IMP biosynthesis via de novo pathway; N(1)-(5-phospho-D-ribosyl)glycinamide from 5-phospho-alpha-D-ribose 1-diphosphate: step 2/2.</text>
</comment>
<dbReference type="Gene3D" id="3.90.600.10">
    <property type="entry name" value="Phosphoribosylglycinamide synthetase, C-terminal domain"/>
    <property type="match status" value="1"/>
</dbReference>
<keyword evidence="4" id="KW-0479">Metal-binding</keyword>
<dbReference type="GO" id="GO:0005524">
    <property type="term" value="F:ATP binding"/>
    <property type="evidence" value="ECO:0007669"/>
    <property type="project" value="UniProtKB-UniRule"/>
</dbReference>
<dbReference type="GO" id="GO:0009113">
    <property type="term" value="P:purine nucleobase biosynthetic process"/>
    <property type="evidence" value="ECO:0007669"/>
    <property type="project" value="InterPro"/>
</dbReference>
<dbReference type="SUPFAM" id="SSF56059">
    <property type="entry name" value="Glutathione synthetase ATP-binding domain-like"/>
    <property type="match status" value="1"/>
</dbReference>
<sequence length="425" mass="44895">MAEYRVLLIGNGGREHALAWKLAQSPLVSNIYCAPGNGGTASVPKCENLPISGEDFPSLLSAAHTRDVNLVVPGPEAPLVAGVTDYFKVHAPLVLCFGPSKAAAQLEGSKAFSKDFMKHNAIPTAAYENFKDYDAARKYLDSVSHPVVIKASGLAAGKGVIIPTSKEEAQAALREIMVDKEFGSAGDEVVIEEFLEGDEISILSLCDGSRMVNCPPAQDHKRIGDGDIGPNTGGMGTYAPAPVCTGEMMKQIEKEVLDPTIRAMKESGHPMIGCLFTGLMLTKNGPKVLEYNVRFGDPETQSVLMLLDSDLAEIIVACANGSLESVNATFSSNFAATVVVAAGGYPGPYKKGIDMQLDATPDGIVLFHAGTSTMDKLKTAGGRVIASSASASTLQDAVKAAYHGVNCIHFDGMQYRRDIAARALK</sequence>
<dbReference type="PANTHER" id="PTHR43472:SF1">
    <property type="entry name" value="PHOSPHORIBOSYLAMINE--GLYCINE LIGASE, CHLOROPLASTIC"/>
    <property type="match status" value="1"/>
</dbReference>
<reference evidence="15 17" key="1">
    <citation type="submission" date="2020-01" db="EMBL/GenBank/DDBJ databases">
        <authorList>
            <consortium name="DOE Joint Genome Institute"/>
            <person name="Haridas S."/>
            <person name="Albert R."/>
            <person name="Binder M."/>
            <person name="Bloem J."/>
            <person name="Labutti K."/>
            <person name="Salamov A."/>
            <person name="Andreopoulos B."/>
            <person name="Baker S.E."/>
            <person name="Barry K."/>
            <person name="Bills G."/>
            <person name="Bluhm B.H."/>
            <person name="Cannon C."/>
            <person name="Castanera R."/>
            <person name="Culley D.E."/>
            <person name="Daum C."/>
            <person name="Ezra D."/>
            <person name="Gonzalez J.B."/>
            <person name="Henrissat B."/>
            <person name="Kuo A."/>
            <person name="Liang C."/>
            <person name="Lipzen A."/>
            <person name="Lutzoni F."/>
            <person name="Magnuson J."/>
            <person name="Mondo S."/>
            <person name="Nolan M."/>
            <person name="Ohm R."/>
            <person name="Pangilinan J."/>
            <person name="Park H.-J."/>
            <person name="Ramirez L."/>
            <person name="Alfaro M."/>
            <person name="Sun H."/>
            <person name="Tritt A."/>
            <person name="Yoshinaga Y."/>
            <person name="Zwiers L.-H."/>
            <person name="Turgeon B.G."/>
            <person name="Goodwin S.B."/>
            <person name="Spatafora J.W."/>
            <person name="Crous P.W."/>
            <person name="Grigoriev I.V."/>
        </authorList>
    </citation>
    <scope>NUCLEOTIDE SEQUENCE</scope>
    <source>
        <strain evidence="15 17">CBS 781.70</strain>
    </source>
</reference>
<dbReference type="Gene3D" id="3.30.470.20">
    <property type="entry name" value="ATP-grasp fold, B domain"/>
    <property type="match status" value="1"/>
</dbReference>
<reference evidence="17" key="3">
    <citation type="submission" date="2025-04" db="UniProtKB">
        <authorList>
            <consortium name="RefSeq"/>
        </authorList>
    </citation>
    <scope>IDENTIFICATION</scope>
    <source>
        <strain evidence="17">CBS 781.70</strain>
    </source>
</reference>
<dbReference type="Pfam" id="PF02843">
    <property type="entry name" value="GARS_C"/>
    <property type="match status" value="1"/>
</dbReference>
<dbReference type="GO" id="GO:0006189">
    <property type="term" value="P:'de novo' IMP biosynthetic process"/>
    <property type="evidence" value="ECO:0007669"/>
    <property type="project" value="UniProtKB-UniPathway"/>
</dbReference>
<dbReference type="FunFam" id="3.30.1490.20:FF:000006">
    <property type="entry name" value="phosphoribosylamine--glycine ligase, chloroplastic-like"/>
    <property type="match status" value="1"/>
</dbReference>
<evidence type="ECO:0000256" key="3">
    <source>
        <dbReference type="ARBA" id="ARBA00022598"/>
    </source>
</evidence>
<dbReference type="InterPro" id="IPR016185">
    <property type="entry name" value="PreATP-grasp_dom_sf"/>
</dbReference>
<dbReference type="InterPro" id="IPR013815">
    <property type="entry name" value="ATP_grasp_subdomain_1"/>
</dbReference>
<keyword evidence="16" id="KW-1185">Reference proteome</keyword>
<evidence type="ECO:0000256" key="11">
    <source>
        <dbReference type="ARBA" id="ARBA00042864"/>
    </source>
</evidence>